<comment type="caution">
    <text evidence="5">The sequence shown here is derived from an EMBL/GenBank/DDBJ whole genome shotgun (WGS) entry which is preliminary data.</text>
</comment>
<dbReference type="GO" id="GO:0000981">
    <property type="term" value="F:DNA-binding transcription factor activity, RNA polymerase II-specific"/>
    <property type="evidence" value="ECO:0007669"/>
    <property type="project" value="InterPro"/>
</dbReference>
<proteinExistence type="predicted"/>
<feature type="compositionally biased region" description="Low complexity" evidence="3">
    <location>
        <begin position="571"/>
        <end position="586"/>
    </location>
</feature>
<evidence type="ECO:0000256" key="2">
    <source>
        <dbReference type="ARBA" id="ARBA00023242"/>
    </source>
</evidence>
<dbReference type="Pfam" id="PF04082">
    <property type="entry name" value="Fungal_trans"/>
    <property type="match status" value="1"/>
</dbReference>
<evidence type="ECO:0000256" key="3">
    <source>
        <dbReference type="SAM" id="MobiDB-lite"/>
    </source>
</evidence>
<feature type="region of interest" description="Disordered" evidence="3">
    <location>
        <begin position="515"/>
        <end position="696"/>
    </location>
</feature>
<evidence type="ECO:0000313" key="5">
    <source>
        <dbReference type="EMBL" id="KAK1770693.1"/>
    </source>
</evidence>
<evidence type="ECO:0000256" key="1">
    <source>
        <dbReference type="ARBA" id="ARBA00022723"/>
    </source>
</evidence>
<dbReference type="SUPFAM" id="SSF57701">
    <property type="entry name" value="Zn2/Cys6 DNA-binding domain"/>
    <property type="match status" value="1"/>
</dbReference>
<dbReference type="GO" id="GO:0008270">
    <property type="term" value="F:zinc ion binding"/>
    <property type="evidence" value="ECO:0007669"/>
    <property type="project" value="InterPro"/>
</dbReference>
<keyword evidence="1" id="KW-0479">Metal-binding</keyword>
<gene>
    <name evidence="5" type="ORF">QBC33DRAFT_278564</name>
</gene>
<protein>
    <recommendedName>
        <fullName evidence="4">Zn(2)-C6 fungal-type domain-containing protein</fullName>
    </recommendedName>
</protein>
<evidence type="ECO:0000259" key="4">
    <source>
        <dbReference type="PROSITE" id="PS50048"/>
    </source>
</evidence>
<evidence type="ECO:0000313" key="6">
    <source>
        <dbReference type="Proteomes" id="UP001244011"/>
    </source>
</evidence>
<dbReference type="CDD" id="cd12148">
    <property type="entry name" value="fungal_TF_MHR"/>
    <property type="match status" value="1"/>
</dbReference>
<dbReference type="GO" id="GO:0003677">
    <property type="term" value="F:DNA binding"/>
    <property type="evidence" value="ECO:0007669"/>
    <property type="project" value="InterPro"/>
</dbReference>
<dbReference type="PANTHER" id="PTHR31668:SF20">
    <property type="entry name" value="ZN(II)2CYS6 TRANSCRIPTION FACTOR (EUROFUNG)"/>
    <property type="match status" value="1"/>
</dbReference>
<sequence>MSTAVKRACDACHRRKVKCDGINPCRNCSASQLSCTYNAIPQKKGPKGSRAKVISELRETQRQTSLSAKVQNRLNGVNSPPSSPSLAPTPGLLTPDIVKESIEFFFANMYPTMPILHRQRLEQQSLFMDQSLDTYCLLTSLSAFMMLQPGMTMPGSDPYSLDSMPGANIVSGTLLMEETVRVRKGYDYLDTPTLNTLCTSYFLFGCYYALDMHDKAWFHLREATTLLHMIGMNHEDTYRQYDDIEASRRRRLFWLFFVTERAYALQRRRPLTLQATINLPTPGDDPTDPLAHQLSGFILLVNLFRPFDDAFVALFTRVRGDCSAPYVSALQKQLQEALPSYLNSQESQLAELQVDQQWLKNVQWQLSMANGNAPELYSIDIGRDLLPMVSHFPGSLGLLGLGLIDKLCEISCALTEYLSMQPTSRDPFSVGPREHLHQMLNVISVLRNGDQRFLPLLLSKVHDILPRLANPMLQNAPENACNIDIFDGFGNAGMAQPPMFPHEEYENKFAVPRMDELSNDSGSSACGAPSKNDINSPFASSPGIMSPGIEIGHGLPHDFGSMPDLVMSSMNGNNGPLNTPGPIGNHQPHHHHQHQQQQPQHQQNQQHQQQHQQHTQHQQHQQQQHHSMSGFQNMNPHMGMSQAPPMTLGTQSLNQGLGLGQGLNPGMGNALSNRLSNSMAPAMSGSNMMARQQPQRASSFAMVPPHIRTVGDFHALQRANTSDLSPMTPLGISSMGPDMDFNTLPR</sequence>
<dbReference type="Proteomes" id="UP001244011">
    <property type="component" value="Unassembled WGS sequence"/>
</dbReference>
<dbReference type="SMART" id="SM00906">
    <property type="entry name" value="Fungal_trans"/>
    <property type="match status" value="1"/>
</dbReference>
<feature type="domain" description="Zn(2)-C6 fungal-type" evidence="4">
    <location>
        <begin position="8"/>
        <end position="37"/>
    </location>
</feature>
<dbReference type="EMBL" id="MU839000">
    <property type="protein sequence ID" value="KAK1770693.1"/>
    <property type="molecule type" value="Genomic_DNA"/>
</dbReference>
<feature type="region of interest" description="Disordered" evidence="3">
    <location>
        <begin position="59"/>
        <end position="91"/>
    </location>
</feature>
<dbReference type="PROSITE" id="PS50048">
    <property type="entry name" value="ZN2_CY6_FUNGAL_2"/>
    <property type="match status" value="1"/>
</dbReference>
<dbReference type="RefSeq" id="XP_060286906.1">
    <property type="nucleotide sequence ID" value="XM_060423228.1"/>
</dbReference>
<dbReference type="GeneID" id="85306415"/>
<feature type="compositionally biased region" description="Low complexity" evidence="3">
    <location>
        <begin position="595"/>
        <end position="626"/>
    </location>
</feature>
<dbReference type="Pfam" id="PF00172">
    <property type="entry name" value="Zn_clus"/>
    <property type="match status" value="1"/>
</dbReference>
<dbReference type="InterPro" id="IPR007219">
    <property type="entry name" value="XnlR_reg_dom"/>
</dbReference>
<feature type="region of interest" description="Disordered" evidence="3">
    <location>
        <begin position="722"/>
        <end position="746"/>
    </location>
</feature>
<dbReference type="InterPro" id="IPR001138">
    <property type="entry name" value="Zn2Cys6_DnaBD"/>
</dbReference>
<feature type="compositionally biased region" description="Polar residues" evidence="3">
    <location>
        <begin position="670"/>
        <end position="696"/>
    </location>
</feature>
<dbReference type="InterPro" id="IPR050797">
    <property type="entry name" value="Carb_Metab_Trans_Reg"/>
</dbReference>
<dbReference type="SMART" id="SM00066">
    <property type="entry name" value="GAL4"/>
    <property type="match status" value="1"/>
</dbReference>
<keyword evidence="6" id="KW-1185">Reference proteome</keyword>
<name>A0AAJ0C5T1_9PEZI</name>
<dbReference type="GO" id="GO:0006351">
    <property type="term" value="P:DNA-templated transcription"/>
    <property type="evidence" value="ECO:0007669"/>
    <property type="project" value="InterPro"/>
</dbReference>
<dbReference type="PROSITE" id="PS00463">
    <property type="entry name" value="ZN2_CY6_FUNGAL_1"/>
    <property type="match status" value="1"/>
</dbReference>
<organism evidence="5 6">
    <name type="scientific">Phialemonium atrogriseum</name>
    <dbReference type="NCBI Taxonomy" id="1093897"/>
    <lineage>
        <taxon>Eukaryota</taxon>
        <taxon>Fungi</taxon>
        <taxon>Dikarya</taxon>
        <taxon>Ascomycota</taxon>
        <taxon>Pezizomycotina</taxon>
        <taxon>Sordariomycetes</taxon>
        <taxon>Sordariomycetidae</taxon>
        <taxon>Cephalothecales</taxon>
        <taxon>Cephalothecaceae</taxon>
        <taxon>Phialemonium</taxon>
    </lineage>
</organism>
<dbReference type="Gene3D" id="4.10.240.10">
    <property type="entry name" value="Zn(2)-C6 fungal-type DNA-binding domain"/>
    <property type="match status" value="1"/>
</dbReference>
<dbReference type="CDD" id="cd00067">
    <property type="entry name" value="GAL4"/>
    <property type="match status" value="1"/>
</dbReference>
<dbReference type="AlphaFoldDB" id="A0AAJ0C5T1"/>
<dbReference type="InterPro" id="IPR036864">
    <property type="entry name" value="Zn2-C6_fun-type_DNA-bd_sf"/>
</dbReference>
<reference evidence="5" key="1">
    <citation type="submission" date="2023-06" db="EMBL/GenBank/DDBJ databases">
        <title>Genome-scale phylogeny and comparative genomics of the fungal order Sordariales.</title>
        <authorList>
            <consortium name="Lawrence Berkeley National Laboratory"/>
            <person name="Hensen N."/>
            <person name="Bonometti L."/>
            <person name="Westerberg I."/>
            <person name="Brannstrom I.O."/>
            <person name="Guillou S."/>
            <person name="Cros-Aarteil S."/>
            <person name="Calhoun S."/>
            <person name="Haridas S."/>
            <person name="Kuo A."/>
            <person name="Mondo S."/>
            <person name="Pangilinan J."/>
            <person name="Riley R."/>
            <person name="Labutti K."/>
            <person name="Andreopoulos B."/>
            <person name="Lipzen A."/>
            <person name="Chen C."/>
            <person name="Yanf M."/>
            <person name="Daum C."/>
            <person name="Ng V."/>
            <person name="Clum A."/>
            <person name="Steindorff A."/>
            <person name="Ohm R."/>
            <person name="Martin F."/>
            <person name="Silar P."/>
            <person name="Natvig D."/>
            <person name="Lalanne C."/>
            <person name="Gautier V."/>
            <person name="Ament-Velasquez S.L."/>
            <person name="Kruys A."/>
            <person name="Hutchinson M.I."/>
            <person name="Powell A.J."/>
            <person name="Barry K."/>
            <person name="Miller A.N."/>
            <person name="Grigoriev I.V."/>
            <person name="Debuchy R."/>
            <person name="Gladieux P."/>
            <person name="Thoren M.H."/>
            <person name="Johannesson H."/>
        </authorList>
    </citation>
    <scope>NUCLEOTIDE SEQUENCE</scope>
    <source>
        <strain evidence="5">8032-3</strain>
    </source>
</reference>
<dbReference type="PANTHER" id="PTHR31668">
    <property type="entry name" value="GLUCOSE TRANSPORT TRANSCRIPTION REGULATOR RGT1-RELATED-RELATED"/>
    <property type="match status" value="1"/>
</dbReference>
<keyword evidence="2" id="KW-0539">Nucleus</keyword>
<feature type="compositionally biased region" description="Polar residues" evidence="3">
    <location>
        <begin position="62"/>
        <end position="78"/>
    </location>
</feature>
<accession>A0AAJ0C5T1</accession>